<feature type="chain" id="PRO_5012656862" description="Hydrophobin" evidence="1">
    <location>
        <begin position="19"/>
        <end position="132"/>
    </location>
</feature>
<dbReference type="AlphaFoldDB" id="A0A1L7WU02"/>
<organism evidence="2 3">
    <name type="scientific">Phialocephala subalpina</name>
    <dbReference type="NCBI Taxonomy" id="576137"/>
    <lineage>
        <taxon>Eukaryota</taxon>
        <taxon>Fungi</taxon>
        <taxon>Dikarya</taxon>
        <taxon>Ascomycota</taxon>
        <taxon>Pezizomycotina</taxon>
        <taxon>Leotiomycetes</taxon>
        <taxon>Helotiales</taxon>
        <taxon>Mollisiaceae</taxon>
        <taxon>Phialocephala</taxon>
        <taxon>Phialocephala fortinii species complex</taxon>
    </lineage>
</organism>
<evidence type="ECO:0000313" key="3">
    <source>
        <dbReference type="Proteomes" id="UP000184330"/>
    </source>
</evidence>
<accession>A0A1L7WU02</accession>
<feature type="signal peptide" evidence="1">
    <location>
        <begin position="1"/>
        <end position="18"/>
    </location>
</feature>
<sequence>MYLPHLFITLFLLAVALAQPAQNPRDFLGAIGSAASGAASGAAAALKQPSSTAAAAPPPPPPPQVCTCTVVFGNKGTTAISNATVGSTIGLTGQDKKKQACSADLLVGTGCISSTTNESSNSCVTSSTCTVA</sequence>
<proteinExistence type="predicted"/>
<dbReference type="EMBL" id="FJOG01000007">
    <property type="protein sequence ID" value="CZR56264.1"/>
    <property type="molecule type" value="Genomic_DNA"/>
</dbReference>
<reference evidence="2 3" key="1">
    <citation type="submission" date="2016-03" db="EMBL/GenBank/DDBJ databases">
        <authorList>
            <person name="Ploux O."/>
        </authorList>
    </citation>
    <scope>NUCLEOTIDE SEQUENCE [LARGE SCALE GENOMIC DNA]</scope>
    <source>
        <strain evidence="2 3">UAMH 11012</strain>
    </source>
</reference>
<gene>
    <name evidence="2" type="ORF">PAC_06152</name>
</gene>
<protein>
    <recommendedName>
        <fullName evidence="4">Hydrophobin</fullName>
    </recommendedName>
</protein>
<keyword evidence="3" id="KW-1185">Reference proteome</keyword>
<keyword evidence="1" id="KW-0732">Signal</keyword>
<evidence type="ECO:0008006" key="4">
    <source>
        <dbReference type="Google" id="ProtNLM"/>
    </source>
</evidence>
<evidence type="ECO:0000313" key="2">
    <source>
        <dbReference type="EMBL" id="CZR56264.1"/>
    </source>
</evidence>
<dbReference type="Proteomes" id="UP000184330">
    <property type="component" value="Unassembled WGS sequence"/>
</dbReference>
<name>A0A1L7WU02_9HELO</name>
<evidence type="ECO:0000256" key="1">
    <source>
        <dbReference type="SAM" id="SignalP"/>
    </source>
</evidence>
<dbReference type="OrthoDB" id="3560866at2759"/>